<keyword evidence="1" id="KW-0732">Signal</keyword>
<proteinExistence type="predicted"/>
<evidence type="ECO:0000313" key="4">
    <source>
        <dbReference type="Proteomes" id="UP001611383"/>
    </source>
</evidence>
<dbReference type="Gene3D" id="3.40.50.1460">
    <property type="match status" value="1"/>
</dbReference>
<keyword evidence="4" id="KW-1185">Reference proteome</keyword>
<dbReference type="InterPro" id="IPR029030">
    <property type="entry name" value="Caspase-like_dom_sf"/>
</dbReference>
<feature type="signal peptide" evidence="1">
    <location>
        <begin position="1"/>
        <end position="24"/>
    </location>
</feature>
<feature type="domain" description="Peptidase C14 caspase" evidence="2">
    <location>
        <begin position="31"/>
        <end position="234"/>
    </location>
</feature>
<feature type="chain" id="PRO_5046290655" evidence="1">
    <location>
        <begin position="25"/>
        <end position="519"/>
    </location>
</feature>
<gene>
    <name evidence="3" type="ORF">F0U60_00140</name>
</gene>
<dbReference type="EMBL" id="CP043494">
    <property type="protein sequence ID" value="WNG42674.1"/>
    <property type="molecule type" value="Genomic_DNA"/>
</dbReference>
<reference evidence="3 4" key="1">
    <citation type="submission" date="2019-08" db="EMBL/GenBank/DDBJ databases">
        <title>Archangium and Cystobacter genomes.</title>
        <authorList>
            <person name="Chen I.-C.K."/>
            <person name="Wielgoss S."/>
        </authorList>
    </citation>
    <scope>NUCLEOTIDE SEQUENCE [LARGE SCALE GENOMIC DNA]</scope>
    <source>
        <strain evidence="3 4">Cbm 6</strain>
    </source>
</reference>
<evidence type="ECO:0000259" key="2">
    <source>
        <dbReference type="Pfam" id="PF00656"/>
    </source>
</evidence>
<dbReference type="Proteomes" id="UP001611383">
    <property type="component" value="Chromosome"/>
</dbReference>
<organism evidence="3 4">
    <name type="scientific">Archangium minus</name>
    <dbReference type="NCBI Taxonomy" id="83450"/>
    <lineage>
        <taxon>Bacteria</taxon>
        <taxon>Pseudomonadati</taxon>
        <taxon>Myxococcota</taxon>
        <taxon>Myxococcia</taxon>
        <taxon>Myxococcales</taxon>
        <taxon>Cystobacterineae</taxon>
        <taxon>Archangiaceae</taxon>
        <taxon>Archangium</taxon>
    </lineage>
</organism>
<sequence>MRGVRWWHGMLAAMALLLAGRSQAAEERRPKRVAVVVGSNAPAVGRSGLRYAHDDARNLADVLVQVGEFAPKDVRVLLDPKPEELLSVMDAQLGALRGQPGETLLLFYYSGHADQKALYPGGHALPLEELRRRIDTPDATVRLGIIDACRGGGWTRAKGLQPEAPFEVNIPLTLQSEGSVFIASSSGLENAHETSILQGSFFTHHLVAGLRGAADQGSDGEVSVVEAFTYARQLTLRDTALLGEGLQHPSFDMNLRGRADLPLARVKTSASWVELKQTTGPLSVILASSGTRVLEVPAGKRSLYVALPPGKYLLVRKESGRTFSREFTLEAGQREVLDEASLEPLQTARLQRKGLEEEEPSRPRNTLTFLPVLIATHSIYGLEYERVLLPQLSVFASPRMSLVKNDIDRRTFAELMLGGRYFPLGRAPSGIFVMPRVSVTSSSSSIALEMREQTFVNKEQTFMTSVGIGVGYSLLVWNWLVLSGGIAERYSWTFKKENGVDTKKEAFDFDLQFNLGVAF</sequence>
<evidence type="ECO:0000256" key="1">
    <source>
        <dbReference type="SAM" id="SignalP"/>
    </source>
</evidence>
<protein>
    <submittedName>
        <fullName evidence="3">Caspase family protein</fullName>
    </submittedName>
</protein>
<accession>A0ABY9WFW0</accession>
<name>A0ABY9WFW0_9BACT</name>
<dbReference type="Pfam" id="PF00656">
    <property type="entry name" value="Peptidase_C14"/>
    <property type="match status" value="1"/>
</dbReference>
<dbReference type="InterPro" id="IPR011600">
    <property type="entry name" value="Pept_C14_caspase"/>
</dbReference>
<evidence type="ECO:0000313" key="3">
    <source>
        <dbReference type="EMBL" id="WNG42674.1"/>
    </source>
</evidence>
<dbReference type="SUPFAM" id="SSF52129">
    <property type="entry name" value="Caspase-like"/>
    <property type="match status" value="1"/>
</dbReference>
<dbReference type="RefSeq" id="WP_395812627.1">
    <property type="nucleotide sequence ID" value="NZ_CP043494.1"/>
</dbReference>